<gene>
    <name evidence="1" type="ORF">ACFFU4_03140</name>
</gene>
<dbReference type="Proteomes" id="UP001589670">
    <property type="component" value="Unassembled WGS sequence"/>
</dbReference>
<dbReference type="EMBL" id="JBHMEC010000004">
    <property type="protein sequence ID" value="MFB9148745.1"/>
    <property type="molecule type" value="Genomic_DNA"/>
</dbReference>
<proteinExistence type="predicted"/>
<name>A0ABV5HYD5_9RHOB</name>
<accession>A0ABV5HYD5</accession>
<protein>
    <submittedName>
        <fullName evidence="1">Uncharacterized protein</fullName>
    </submittedName>
</protein>
<keyword evidence="2" id="KW-1185">Reference proteome</keyword>
<evidence type="ECO:0000313" key="1">
    <source>
        <dbReference type="EMBL" id="MFB9148745.1"/>
    </source>
</evidence>
<reference evidence="1 2" key="1">
    <citation type="submission" date="2024-09" db="EMBL/GenBank/DDBJ databases">
        <authorList>
            <person name="Sun Q."/>
            <person name="Mori K."/>
        </authorList>
    </citation>
    <scope>NUCLEOTIDE SEQUENCE [LARGE SCALE GENOMIC DNA]</scope>
    <source>
        <strain evidence="1 2">CECT 9424</strain>
    </source>
</reference>
<dbReference type="RefSeq" id="WP_377066967.1">
    <property type="nucleotide sequence ID" value="NZ_JBHMEC010000004.1"/>
</dbReference>
<organism evidence="1 2">
    <name type="scientific">Roseovarius ramblicola</name>
    <dbReference type="NCBI Taxonomy" id="2022336"/>
    <lineage>
        <taxon>Bacteria</taxon>
        <taxon>Pseudomonadati</taxon>
        <taxon>Pseudomonadota</taxon>
        <taxon>Alphaproteobacteria</taxon>
        <taxon>Rhodobacterales</taxon>
        <taxon>Roseobacteraceae</taxon>
        <taxon>Roseovarius</taxon>
    </lineage>
</organism>
<comment type="caution">
    <text evidence="1">The sequence shown here is derived from an EMBL/GenBank/DDBJ whole genome shotgun (WGS) entry which is preliminary data.</text>
</comment>
<evidence type="ECO:0000313" key="2">
    <source>
        <dbReference type="Proteomes" id="UP001589670"/>
    </source>
</evidence>
<sequence>MATAAQIANDMAAHAAYWAKRDLNIERACRDAARVIRAFLAGDRVDGRTYWGVDLRLSNLADRKPDWGVQGYPDFDRARICMQRLKAEAGH</sequence>